<evidence type="ECO:0000256" key="2">
    <source>
        <dbReference type="SAM" id="MobiDB-lite"/>
    </source>
</evidence>
<feature type="region of interest" description="Disordered" evidence="2">
    <location>
        <begin position="82"/>
        <end position="106"/>
    </location>
</feature>
<protein>
    <recommendedName>
        <fullName evidence="5">Lipoprotein</fullName>
    </recommendedName>
</protein>
<evidence type="ECO:0000313" key="4">
    <source>
        <dbReference type="Proteomes" id="UP001203880"/>
    </source>
</evidence>
<proteinExistence type="predicted"/>
<keyword evidence="1" id="KW-0175">Coiled coil</keyword>
<gene>
    <name evidence="3" type="ORF">M3P21_13225</name>
</gene>
<dbReference type="PROSITE" id="PS51257">
    <property type="entry name" value="PROKAR_LIPOPROTEIN"/>
    <property type="match status" value="1"/>
</dbReference>
<sequence length="134" mass="13892">MRVLLSLPLLALAGCQTTTDPAEGGFFNGVSGIATGAYDDRIDAAEADVASAQARNDALAAQIRGRESELAQLKLKILQQRDGLGGTDPDTAQRIDRVLNSNPTGSTDAEKLAALQRSIADAKALSADLARLSG</sequence>
<reference evidence="3" key="1">
    <citation type="submission" date="2022-05" db="EMBL/GenBank/DDBJ databases">
        <authorList>
            <person name="Park J.-S."/>
        </authorList>
    </citation>
    <scope>NUCLEOTIDE SEQUENCE</scope>
    <source>
        <strain evidence="3">2012CJ41-6</strain>
    </source>
</reference>
<feature type="coiled-coil region" evidence="1">
    <location>
        <begin position="42"/>
        <end position="76"/>
    </location>
</feature>
<evidence type="ECO:0008006" key="5">
    <source>
        <dbReference type="Google" id="ProtNLM"/>
    </source>
</evidence>
<dbReference type="EMBL" id="JAMFMB010000016">
    <property type="protein sequence ID" value="MCL6284490.1"/>
    <property type="molecule type" value="Genomic_DNA"/>
</dbReference>
<organism evidence="3 4">
    <name type="scientific">Ruegeria spongiae</name>
    <dbReference type="NCBI Taxonomy" id="2942209"/>
    <lineage>
        <taxon>Bacteria</taxon>
        <taxon>Pseudomonadati</taxon>
        <taxon>Pseudomonadota</taxon>
        <taxon>Alphaproteobacteria</taxon>
        <taxon>Rhodobacterales</taxon>
        <taxon>Roseobacteraceae</taxon>
        <taxon>Ruegeria</taxon>
    </lineage>
</organism>
<accession>A0ABT0Q3V0</accession>
<evidence type="ECO:0000256" key="1">
    <source>
        <dbReference type="SAM" id="Coils"/>
    </source>
</evidence>
<keyword evidence="4" id="KW-1185">Reference proteome</keyword>
<comment type="caution">
    <text evidence="3">The sequence shown here is derived from an EMBL/GenBank/DDBJ whole genome shotgun (WGS) entry which is preliminary data.</text>
</comment>
<dbReference type="RefSeq" id="WP_249710544.1">
    <property type="nucleotide sequence ID" value="NZ_JAMFMB010000016.1"/>
</dbReference>
<dbReference type="Proteomes" id="UP001203880">
    <property type="component" value="Unassembled WGS sequence"/>
</dbReference>
<evidence type="ECO:0000313" key="3">
    <source>
        <dbReference type="EMBL" id="MCL6284490.1"/>
    </source>
</evidence>
<name>A0ABT0Q3V0_9RHOB</name>